<dbReference type="RefSeq" id="WP_205479528.1">
    <property type="nucleotide sequence ID" value="NZ_CP070506.1"/>
</dbReference>
<feature type="region of interest" description="Disordered" evidence="1">
    <location>
        <begin position="1"/>
        <end position="21"/>
    </location>
</feature>
<evidence type="ECO:0000313" key="3">
    <source>
        <dbReference type="Proteomes" id="UP000663249"/>
    </source>
</evidence>
<keyword evidence="3" id="KW-1185">Reference proteome</keyword>
<evidence type="ECO:0000313" key="2">
    <source>
        <dbReference type="EMBL" id="QSB38500.1"/>
    </source>
</evidence>
<reference evidence="2 3" key="1">
    <citation type="submission" date="2021-02" db="EMBL/GenBank/DDBJ databases">
        <title>Genomic and phenotypic characterization of Pseudomonas hygromyciniae, a novel bacterial species discovered from a commercially purchased antibiotic vial.</title>
        <authorList>
            <person name="Turner T.L."/>
            <person name="Mitra S.D."/>
            <person name="Kochan T.J."/>
            <person name="Pincus N.B."/>
            <person name="Lebrun-Corbin M."/>
            <person name="Cheung B."/>
            <person name="Gatesy S.W."/>
            <person name="Afzal T."/>
            <person name="Ozer E.A."/>
            <person name="Hauser A.R."/>
        </authorList>
    </citation>
    <scope>NUCLEOTIDE SEQUENCE [LARGE SCALE GENOMIC DNA]</scope>
    <source>
        <strain evidence="2 3">SDM007</strain>
    </source>
</reference>
<evidence type="ECO:0008006" key="4">
    <source>
        <dbReference type="Google" id="ProtNLM"/>
    </source>
</evidence>
<gene>
    <name evidence="2" type="ORF">JTY93_19895</name>
</gene>
<name>A0ABX7JVD5_9PSED</name>
<protein>
    <recommendedName>
        <fullName evidence="4">Delta-60 repeat domain-containing protein</fullName>
    </recommendedName>
</protein>
<organism evidence="2 3">
    <name type="scientific">Pseudomonas hygromyciniae</name>
    <dbReference type="NCBI Taxonomy" id="2812000"/>
    <lineage>
        <taxon>Bacteria</taxon>
        <taxon>Pseudomonadati</taxon>
        <taxon>Pseudomonadota</taxon>
        <taxon>Gammaproteobacteria</taxon>
        <taxon>Pseudomonadales</taxon>
        <taxon>Pseudomonadaceae</taxon>
        <taxon>Pseudomonas</taxon>
    </lineage>
</organism>
<dbReference type="Gene3D" id="2.80.10.50">
    <property type="match status" value="1"/>
</dbReference>
<dbReference type="EMBL" id="CP070506">
    <property type="protein sequence ID" value="QSB38500.1"/>
    <property type="molecule type" value="Genomic_DNA"/>
</dbReference>
<proteinExistence type="predicted"/>
<sequence length="406" mass="43482">MSISSNNHPINSAGAPDLSFGNSPTKNGTVIARNSGGLSRTLSDGSTITVGLGFVENKKRIVVTKHTPAGEQDLNFGVWPTDTDAHTILIRLTIQPDGKPLLLTARGLESTAFITRFNAHNGDTDKLFGVAGTRDLGKKIYTGFLPRGGLAVQADNKIVSVFHDGTHSFIFQLSASGELINFGRIGPIDSKSTLLNTLLITSRGFVIAGARTEAETKANAKAPIRKTFMMGFLHDAELDSSFGNGGFVELQFSNNENKQISALAKGPDGQIAVVGGEYYLPSKIRFVASLLANGQANPQFHGGKPLETDDIINSYTDVVTQNDGKIVALARTDNGSRVLLFRHTLTGQLDPSFGEQGRATAWQDQQGRPEHSSIDTLELVQPGEKLQSSGVLSIYSESFIGRLLSQ</sequence>
<dbReference type="Proteomes" id="UP000663249">
    <property type="component" value="Chromosome"/>
</dbReference>
<feature type="compositionally biased region" description="Polar residues" evidence="1">
    <location>
        <begin position="1"/>
        <end position="10"/>
    </location>
</feature>
<evidence type="ECO:0000256" key="1">
    <source>
        <dbReference type="SAM" id="MobiDB-lite"/>
    </source>
</evidence>
<accession>A0ABX7JVD5</accession>